<keyword evidence="3" id="KW-0732">Signal</keyword>
<feature type="region of interest" description="Disordered" evidence="1">
    <location>
        <begin position="133"/>
        <end position="166"/>
    </location>
</feature>
<evidence type="ECO:0000256" key="1">
    <source>
        <dbReference type="SAM" id="MobiDB-lite"/>
    </source>
</evidence>
<keyword evidence="2" id="KW-0472">Membrane</keyword>
<evidence type="ECO:0000256" key="2">
    <source>
        <dbReference type="SAM" id="Phobius"/>
    </source>
</evidence>
<feature type="compositionally biased region" description="Polar residues" evidence="1">
    <location>
        <begin position="145"/>
        <end position="163"/>
    </location>
</feature>
<feature type="signal peptide" evidence="3">
    <location>
        <begin position="1"/>
        <end position="22"/>
    </location>
</feature>
<accession>A0AAN8Q2S8</accession>
<sequence>MNTTWYLALCIFLCECISGLSADTGELDPAEIAGVSIGAFVAVFCVIELILCNWERIKRLCSRCCATDTADCRETNVQLPIPTISIADPNNLEDRIRYGLEPDVSRPVTPIDILLNETREITPLDPPPSYDEVMANTHPVPSAPPEQTISYVPSKPSSPSAPTQYLIPSAPVEHTPLTNTVSRSINIGLPTDS</sequence>
<comment type="caution">
    <text evidence="4">The sequence shown here is derived from an EMBL/GenBank/DDBJ whole genome shotgun (WGS) entry which is preliminary data.</text>
</comment>
<feature type="transmembrane region" description="Helical" evidence="2">
    <location>
        <begin position="32"/>
        <end position="54"/>
    </location>
</feature>
<name>A0AAN8Q2S8_PATCE</name>
<reference evidence="4 5" key="1">
    <citation type="submission" date="2024-01" db="EMBL/GenBank/DDBJ databases">
        <title>The genome of the rayed Mediterranean limpet Patella caerulea (Linnaeus, 1758).</title>
        <authorList>
            <person name="Anh-Thu Weber A."/>
            <person name="Halstead-Nussloch G."/>
        </authorList>
    </citation>
    <scope>NUCLEOTIDE SEQUENCE [LARGE SCALE GENOMIC DNA]</scope>
    <source>
        <strain evidence="4">AATW-2023a</strain>
        <tissue evidence="4">Whole specimen</tissue>
    </source>
</reference>
<dbReference type="Proteomes" id="UP001347796">
    <property type="component" value="Unassembled WGS sequence"/>
</dbReference>
<protein>
    <submittedName>
        <fullName evidence="4">Uncharacterized protein</fullName>
    </submittedName>
</protein>
<organism evidence="4 5">
    <name type="scientific">Patella caerulea</name>
    <name type="common">Rayed Mediterranean limpet</name>
    <dbReference type="NCBI Taxonomy" id="87958"/>
    <lineage>
        <taxon>Eukaryota</taxon>
        <taxon>Metazoa</taxon>
        <taxon>Spiralia</taxon>
        <taxon>Lophotrochozoa</taxon>
        <taxon>Mollusca</taxon>
        <taxon>Gastropoda</taxon>
        <taxon>Patellogastropoda</taxon>
        <taxon>Patelloidea</taxon>
        <taxon>Patellidae</taxon>
        <taxon>Patella</taxon>
    </lineage>
</organism>
<proteinExistence type="predicted"/>
<keyword evidence="2" id="KW-0812">Transmembrane</keyword>
<dbReference type="AlphaFoldDB" id="A0AAN8Q2S8"/>
<evidence type="ECO:0000313" key="4">
    <source>
        <dbReference type="EMBL" id="KAK6181305.1"/>
    </source>
</evidence>
<evidence type="ECO:0000256" key="3">
    <source>
        <dbReference type="SAM" id="SignalP"/>
    </source>
</evidence>
<keyword evidence="2" id="KW-1133">Transmembrane helix</keyword>
<dbReference type="EMBL" id="JAZGQO010000007">
    <property type="protein sequence ID" value="KAK6181305.1"/>
    <property type="molecule type" value="Genomic_DNA"/>
</dbReference>
<keyword evidence="5" id="KW-1185">Reference proteome</keyword>
<evidence type="ECO:0000313" key="5">
    <source>
        <dbReference type="Proteomes" id="UP001347796"/>
    </source>
</evidence>
<gene>
    <name evidence="4" type="ORF">SNE40_009187</name>
</gene>
<feature type="chain" id="PRO_5042955751" evidence="3">
    <location>
        <begin position="23"/>
        <end position="193"/>
    </location>
</feature>